<dbReference type="GO" id="GO:0006811">
    <property type="term" value="P:monoatomic ion transport"/>
    <property type="evidence" value="ECO:0007669"/>
    <property type="project" value="UniProtKB-KW"/>
</dbReference>
<evidence type="ECO:0000256" key="2">
    <source>
        <dbReference type="ARBA" id="ARBA00022448"/>
    </source>
</evidence>
<keyword evidence="3" id="KW-0812">Transmembrane</keyword>
<evidence type="ECO:0000256" key="5">
    <source>
        <dbReference type="ARBA" id="ARBA00023065"/>
    </source>
</evidence>
<dbReference type="Proteomes" id="UP000054498">
    <property type="component" value="Unassembled WGS sequence"/>
</dbReference>
<keyword evidence="8" id="KW-1185">Reference proteome</keyword>
<sequence>MLFPPEHAALKPVLARWSVAFARSLKAHLREDGDVAAELQHILEPHELAVVASNANRPLAALQAMSRTISAAGLDPIATSRLDINLETFEVCAVS</sequence>
<evidence type="ECO:0000256" key="3">
    <source>
        <dbReference type="ARBA" id="ARBA00022692"/>
    </source>
</evidence>
<proteinExistence type="predicted"/>
<accession>A0A0D2MTF6</accession>
<evidence type="ECO:0000313" key="8">
    <source>
        <dbReference type="Proteomes" id="UP000054498"/>
    </source>
</evidence>
<evidence type="ECO:0000256" key="4">
    <source>
        <dbReference type="ARBA" id="ARBA00022989"/>
    </source>
</evidence>
<name>A0A0D2MTF6_9CHLO</name>
<protein>
    <submittedName>
        <fullName evidence="7">Uncharacterized protein</fullName>
    </submittedName>
</protein>
<organism evidence="7 8">
    <name type="scientific">Monoraphidium neglectum</name>
    <dbReference type="NCBI Taxonomy" id="145388"/>
    <lineage>
        <taxon>Eukaryota</taxon>
        <taxon>Viridiplantae</taxon>
        <taxon>Chlorophyta</taxon>
        <taxon>core chlorophytes</taxon>
        <taxon>Chlorophyceae</taxon>
        <taxon>CS clade</taxon>
        <taxon>Sphaeropleales</taxon>
        <taxon>Selenastraceae</taxon>
        <taxon>Monoraphidium</taxon>
    </lineage>
</organism>
<keyword evidence="2" id="KW-0813">Transport</keyword>
<evidence type="ECO:0000256" key="1">
    <source>
        <dbReference type="ARBA" id="ARBA00004141"/>
    </source>
</evidence>
<reference evidence="7 8" key="1">
    <citation type="journal article" date="2013" name="BMC Genomics">
        <title>Reconstruction of the lipid metabolism for the microalga Monoraphidium neglectum from its genome sequence reveals characteristics suitable for biofuel production.</title>
        <authorList>
            <person name="Bogen C."/>
            <person name="Al-Dilaimi A."/>
            <person name="Albersmeier A."/>
            <person name="Wichmann J."/>
            <person name="Grundmann M."/>
            <person name="Rupp O."/>
            <person name="Lauersen K.J."/>
            <person name="Blifernez-Klassen O."/>
            <person name="Kalinowski J."/>
            <person name="Goesmann A."/>
            <person name="Mussgnug J.H."/>
            <person name="Kruse O."/>
        </authorList>
    </citation>
    <scope>NUCLEOTIDE SEQUENCE [LARGE SCALE GENOMIC DNA]</scope>
    <source>
        <strain evidence="7 8">SAG 48.87</strain>
    </source>
</reference>
<keyword evidence="4" id="KW-1133">Transmembrane helix</keyword>
<dbReference type="EMBL" id="KK100447">
    <property type="protein sequence ID" value="KIZ05855.1"/>
    <property type="molecule type" value="Genomic_DNA"/>
</dbReference>
<dbReference type="Pfam" id="PF25539">
    <property type="entry name" value="Bestrophin_2"/>
    <property type="match status" value="1"/>
</dbReference>
<keyword evidence="5" id="KW-0406">Ion transport</keyword>
<evidence type="ECO:0000256" key="6">
    <source>
        <dbReference type="ARBA" id="ARBA00023136"/>
    </source>
</evidence>
<keyword evidence="6" id="KW-0472">Membrane</keyword>
<dbReference type="GeneID" id="25734974"/>
<dbReference type="KEGG" id="mng:MNEG_2096"/>
<gene>
    <name evidence="7" type="ORF">MNEG_2096</name>
</gene>
<dbReference type="InterPro" id="IPR044669">
    <property type="entry name" value="YneE/VCCN1/2-like"/>
</dbReference>
<dbReference type="GO" id="GO:0016020">
    <property type="term" value="C:membrane"/>
    <property type="evidence" value="ECO:0007669"/>
    <property type="project" value="UniProtKB-SubCell"/>
</dbReference>
<dbReference type="AlphaFoldDB" id="A0A0D2MTF6"/>
<comment type="subcellular location">
    <subcellularLocation>
        <location evidence="1">Membrane</location>
        <topology evidence="1">Multi-pass membrane protein</topology>
    </subcellularLocation>
</comment>
<dbReference type="RefSeq" id="XP_013904874.1">
    <property type="nucleotide sequence ID" value="XM_014049420.1"/>
</dbReference>
<evidence type="ECO:0000313" key="7">
    <source>
        <dbReference type="EMBL" id="KIZ05855.1"/>
    </source>
</evidence>